<dbReference type="InterPro" id="IPR015421">
    <property type="entry name" value="PyrdxlP-dep_Trfase_major"/>
</dbReference>
<dbReference type="Proteomes" id="UP000037460">
    <property type="component" value="Unassembled WGS sequence"/>
</dbReference>
<dbReference type="GO" id="GO:0008483">
    <property type="term" value="F:transaminase activity"/>
    <property type="evidence" value="ECO:0007669"/>
    <property type="project" value="UniProtKB-KW"/>
</dbReference>
<evidence type="ECO:0000313" key="1">
    <source>
        <dbReference type="EMBL" id="KOO21830.1"/>
    </source>
</evidence>
<dbReference type="PANTHER" id="PTHR43510:SF1">
    <property type="entry name" value="AMINOTRANSFERASE FUNCTION, HYPOTHETICAL (EUROFUNG)"/>
    <property type="match status" value="1"/>
</dbReference>
<dbReference type="InterPro" id="IPR015422">
    <property type="entry name" value="PyrdxlP-dep_Trfase_small"/>
</dbReference>
<dbReference type="SUPFAM" id="SSF53383">
    <property type="entry name" value="PLP-dependent transferases"/>
    <property type="match status" value="2"/>
</dbReference>
<keyword evidence="1" id="KW-0032">Aminotransferase</keyword>
<dbReference type="AlphaFoldDB" id="A0A0M0J5R7"/>
<dbReference type="EMBL" id="JWZX01003330">
    <property type="protein sequence ID" value="KOO21830.1"/>
    <property type="molecule type" value="Genomic_DNA"/>
</dbReference>
<proteinExistence type="predicted"/>
<gene>
    <name evidence="1" type="ORF">Ctob_004757</name>
</gene>
<evidence type="ECO:0000313" key="2">
    <source>
        <dbReference type="Proteomes" id="UP000037460"/>
    </source>
</evidence>
<name>A0A0M0J5R7_9EUKA</name>
<accession>A0A0M0J5R7</accession>
<dbReference type="Gene3D" id="3.90.1150.10">
    <property type="entry name" value="Aspartate Aminotransferase, domain 1"/>
    <property type="match status" value="2"/>
</dbReference>
<dbReference type="PANTHER" id="PTHR43510">
    <property type="entry name" value="AMINOTRANSFERASE FUNCTION, HYPOTHETICAL (EUROFUNG)"/>
    <property type="match status" value="1"/>
</dbReference>
<reference evidence="2" key="1">
    <citation type="journal article" date="2015" name="PLoS Genet.">
        <title>Genome Sequence and Transcriptome Analyses of Chrysochromulina tobin: Metabolic Tools for Enhanced Algal Fitness in the Prominent Order Prymnesiales (Haptophyceae).</title>
        <authorList>
            <person name="Hovde B.T."/>
            <person name="Deodato C.R."/>
            <person name="Hunsperger H.M."/>
            <person name="Ryken S.A."/>
            <person name="Yost W."/>
            <person name="Jha R.K."/>
            <person name="Patterson J."/>
            <person name="Monnat R.J. Jr."/>
            <person name="Barlow S.B."/>
            <person name="Starkenburg S.R."/>
            <person name="Cattolico R.A."/>
        </authorList>
    </citation>
    <scope>NUCLEOTIDE SEQUENCE</scope>
    <source>
        <strain evidence="2">CCMP291</strain>
    </source>
</reference>
<keyword evidence="2" id="KW-1185">Reference proteome</keyword>
<dbReference type="OrthoDB" id="7042322at2759"/>
<comment type="caution">
    <text evidence="1">The sequence shown here is derived from an EMBL/GenBank/DDBJ whole genome shotgun (WGS) entry which is preliminary data.</text>
</comment>
<sequence length="279" mass="30190">MNELLAHADDEGAERWRTLSLGYPSHNEGSPWLRREIAAIYSGGIDERQINVCVPQEGIYLTARALLSPGDHVVTTVPHYQSLSEVARSIGCEARIAQLKDYTTICPPTPSEVLALIALRARPTLLTRSHALLAAGLEAARAVVGAHPEHLEWAEPRAGTFAFVRLRGRTGVPVDAEAYCDALRARAGLMLMPGTLFDHHEGEGAETSARAVLSSASAAAPTDASERVRLTGGRRIERAVSSARAVSDASERVRLTYGRKETPLLLERWAMDLGRCGVI</sequence>
<protein>
    <submittedName>
        <fullName evidence="1">Aminotransferase, classes I and II</fullName>
    </submittedName>
</protein>
<organism evidence="1 2">
    <name type="scientific">Chrysochromulina tobinii</name>
    <dbReference type="NCBI Taxonomy" id="1460289"/>
    <lineage>
        <taxon>Eukaryota</taxon>
        <taxon>Haptista</taxon>
        <taxon>Haptophyta</taxon>
        <taxon>Prymnesiophyceae</taxon>
        <taxon>Prymnesiales</taxon>
        <taxon>Chrysochromulinaceae</taxon>
        <taxon>Chrysochromulina</taxon>
    </lineage>
</organism>
<dbReference type="InterPro" id="IPR015424">
    <property type="entry name" value="PyrdxlP-dep_Trfase"/>
</dbReference>
<keyword evidence="1" id="KW-0808">Transferase</keyword>
<dbReference type="Gene3D" id="3.40.640.10">
    <property type="entry name" value="Type I PLP-dependent aspartate aminotransferase-like (Major domain)"/>
    <property type="match status" value="2"/>
</dbReference>